<sequence>MFRIHTSTIVLLFLALSLCSSPITSAQSTKPTAVSDSTTATCKAQWQRQADYSGKPIPKHPSRVQVTNLHSLHLMMKLSDCIDLNGVYNACTSCQIGTETQEATRVYASKCRFLPGVLKNPTKRSSGHKRAVEPSKENGVQPCDWFQLETDAAGNFVPKGKISCHQTSPTFAAYECEKLVSPPVCKGCTQPITTAKKNV</sequence>
<dbReference type="GeneID" id="18924992"/>
<evidence type="ECO:0000256" key="1">
    <source>
        <dbReference type="SAM" id="SignalP"/>
    </source>
</evidence>
<dbReference type="EMBL" id="GL883174">
    <property type="protein sequence ID" value="EGF98533.1"/>
    <property type="molecule type" value="Genomic_DNA"/>
</dbReference>
<name>F4S9Y9_MELLP</name>
<dbReference type="InParanoid" id="F4S9Y9"/>
<dbReference type="AlphaFoldDB" id="F4S9Y9"/>
<dbReference type="KEGG" id="mlr:MELLADRAFT_113470"/>
<feature type="chain" id="PRO_5003322103" evidence="1">
    <location>
        <begin position="27"/>
        <end position="199"/>
    </location>
</feature>
<organism evidence="3">
    <name type="scientific">Melampsora larici-populina (strain 98AG31 / pathotype 3-4-7)</name>
    <name type="common">Poplar leaf rust fungus</name>
    <dbReference type="NCBI Taxonomy" id="747676"/>
    <lineage>
        <taxon>Eukaryota</taxon>
        <taxon>Fungi</taxon>
        <taxon>Dikarya</taxon>
        <taxon>Basidiomycota</taxon>
        <taxon>Pucciniomycotina</taxon>
        <taxon>Pucciniomycetes</taxon>
        <taxon>Pucciniales</taxon>
        <taxon>Melampsoraceae</taxon>
        <taxon>Melampsora</taxon>
    </lineage>
</organism>
<accession>F4S9Y9</accession>
<gene>
    <name evidence="2" type="ORF">MELLADRAFT_113470</name>
</gene>
<dbReference type="RefSeq" id="XP_007418196.1">
    <property type="nucleotide sequence ID" value="XM_007418134.1"/>
</dbReference>
<dbReference type="Proteomes" id="UP000001072">
    <property type="component" value="Unassembled WGS sequence"/>
</dbReference>
<protein>
    <submittedName>
        <fullName evidence="2">Secreted protein</fullName>
    </submittedName>
</protein>
<dbReference type="VEuPathDB" id="FungiDB:MELLADRAFT_113470"/>
<dbReference type="OrthoDB" id="10353392at2759"/>
<keyword evidence="1" id="KW-0732">Signal</keyword>
<proteinExistence type="predicted"/>
<keyword evidence="3" id="KW-1185">Reference proteome</keyword>
<dbReference type="HOGENOM" id="CLU_1372486_0_0_1"/>
<evidence type="ECO:0000313" key="3">
    <source>
        <dbReference type="Proteomes" id="UP000001072"/>
    </source>
</evidence>
<evidence type="ECO:0000313" key="2">
    <source>
        <dbReference type="EMBL" id="EGF98533.1"/>
    </source>
</evidence>
<feature type="signal peptide" evidence="1">
    <location>
        <begin position="1"/>
        <end position="26"/>
    </location>
</feature>
<reference evidence="3" key="1">
    <citation type="journal article" date="2011" name="Proc. Natl. Acad. Sci. U.S.A.">
        <title>Obligate biotrophy features unraveled by the genomic analysis of rust fungi.</title>
        <authorList>
            <person name="Duplessis S."/>
            <person name="Cuomo C.A."/>
            <person name="Lin Y.-C."/>
            <person name="Aerts A."/>
            <person name="Tisserant E."/>
            <person name="Veneault-Fourrey C."/>
            <person name="Joly D.L."/>
            <person name="Hacquard S."/>
            <person name="Amselem J."/>
            <person name="Cantarel B.L."/>
            <person name="Chiu R."/>
            <person name="Coutinho P.M."/>
            <person name="Feau N."/>
            <person name="Field M."/>
            <person name="Frey P."/>
            <person name="Gelhaye E."/>
            <person name="Goldberg J."/>
            <person name="Grabherr M.G."/>
            <person name="Kodira C.D."/>
            <person name="Kohler A."/>
            <person name="Kuees U."/>
            <person name="Lindquist E.A."/>
            <person name="Lucas S.M."/>
            <person name="Mago R."/>
            <person name="Mauceli E."/>
            <person name="Morin E."/>
            <person name="Murat C."/>
            <person name="Pangilinan J.L."/>
            <person name="Park R."/>
            <person name="Pearson M."/>
            <person name="Quesneville H."/>
            <person name="Rouhier N."/>
            <person name="Sakthikumar S."/>
            <person name="Salamov A.A."/>
            <person name="Schmutz J."/>
            <person name="Selles B."/>
            <person name="Shapiro H."/>
            <person name="Tanguay P."/>
            <person name="Tuskan G.A."/>
            <person name="Henrissat B."/>
            <person name="Van de Peer Y."/>
            <person name="Rouze P."/>
            <person name="Ellis J.G."/>
            <person name="Dodds P.N."/>
            <person name="Schein J.E."/>
            <person name="Zhong S."/>
            <person name="Hamelin R.C."/>
            <person name="Grigoriev I.V."/>
            <person name="Szabo L.J."/>
            <person name="Martin F."/>
        </authorList>
    </citation>
    <scope>NUCLEOTIDE SEQUENCE [LARGE SCALE GENOMIC DNA]</scope>
    <source>
        <strain evidence="3">98AG31 / pathotype 3-4-7</strain>
    </source>
</reference>